<accession>A0A8J3IWK5</accession>
<dbReference type="InterPro" id="IPR036754">
    <property type="entry name" value="YbaK/aa-tRNA-synt-asso_dom_sf"/>
</dbReference>
<dbReference type="Gene3D" id="3.90.960.10">
    <property type="entry name" value="YbaK/aminoacyl-tRNA synthetase-associated domain"/>
    <property type="match status" value="1"/>
</dbReference>
<evidence type="ECO:0000313" key="3">
    <source>
        <dbReference type="Proteomes" id="UP000597444"/>
    </source>
</evidence>
<name>A0A8J3IWK5_9CHLR</name>
<dbReference type="AlphaFoldDB" id="A0A8J3IWK5"/>
<reference evidence="2" key="1">
    <citation type="submission" date="2020-10" db="EMBL/GenBank/DDBJ databases">
        <title>Taxonomic study of unclassified bacteria belonging to the class Ktedonobacteria.</title>
        <authorList>
            <person name="Yabe S."/>
            <person name="Wang C.M."/>
            <person name="Zheng Y."/>
            <person name="Sakai Y."/>
            <person name="Cavaletti L."/>
            <person name="Monciardini P."/>
            <person name="Donadio S."/>
        </authorList>
    </citation>
    <scope>NUCLEOTIDE SEQUENCE</scope>
    <source>
        <strain evidence="2">ID150040</strain>
    </source>
</reference>
<dbReference type="PANTHER" id="PTHR30411">
    <property type="entry name" value="CYTOPLASMIC PROTEIN"/>
    <property type="match status" value="1"/>
</dbReference>
<proteinExistence type="predicted"/>
<dbReference type="Pfam" id="PF04073">
    <property type="entry name" value="tRNA_edit"/>
    <property type="match status" value="1"/>
</dbReference>
<evidence type="ECO:0000313" key="2">
    <source>
        <dbReference type="EMBL" id="GHO98157.1"/>
    </source>
</evidence>
<gene>
    <name evidence="2" type="primary">yeaK</name>
    <name evidence="2" type="ORF">KSF_082050</name>
</gene>
<comment type="caution">
    <text evidence="2">The sequence shown here is derived from an EMBL/GenBank/DDBJ whole genome shotgun (WGS) entry which is preliminary data.</text>
</comment>
<dbReference type="PANTHER" id="PTHR30411:SF9">
    <property type="entry name" value="MULTIFUNCTIONAL SER_THR-TRNA DEACYLASE PROXP-Y"/>
    <property type="match status" value="1"/>
</dbReference>
<evidence type="ECO:0000259" key="1">
    <source>
        <dbReference type="Pfam" id="PF04073"/>
    </source>
</evidence>
<dbReference type="Proteomes" id="UP000597444">
    <property type="component" value="Unassembled WGS sequence"/>
</dbReference>
<dbReference type="EMBL" id="BNJK01000002">
    <property type="protein sequence ID" value="GHO98157.1"/>
    <property type="molecule type" value="Genomic_DNA"/>
</dbReference>
<sequence length="169" mass="18256">METQQDTYAQLIALLDQHQASYRLIDHAPEGQTDLVSAMRGNELAQAAKCIILMVKQGKKVTKYILAVVPGDTRVDLQAVKALLQGTYIAFATGSIAEQLAGSVAGTILPFAFHPGLELIVDPSLLEHDEIYFNAARLDRSLALKTSDYVAIAHPRLAHISSTLADTTA</sequence>
<dbReference type="SUPFAM" id="SSF55826">
    <property type="entry name" value="YbaK/ProRS associated domain"/>
    <property type="match status" value="1"/>
</dbReference>
<dbReference type="GO" id="GO:0002161">
    <property type="term" value="F:aminoacyl-tRNA deacylase activity"/>
    <property type="evidence" value="ECO:0007669"/>
    <property type="project" value="InterPro"/>
</dbReference>
<organism evidence="2 3">
    <name type="scientific">Reticulibacter mediterranei</name>
    <dbReference type="NCBI Taxonomy" id="2778369"/>
    <lineage>
        <taxon>Bacteria</taxon>
        <taxon>Bacillati</taxon>
        <taxon>Chloroflexota</taxon>
        <taxon>Ktedonobacteria</taxon>
        <taxon>Ktedonobacterales</taxon>
        <taxon>Reticulibacteraceae</taxon>
        <taxon>Reticulibacter</taxon>
    </lineage>
</organism>
<protein>
    <recommendedName>
        <fullName evidence="1">YbaK/aminoacyl-tRNA synthetase-associated domain-containing protein</fullName>
    </recommendedName>
</protein>
<keyword evidence="3" id="KW-1185">Reference proteome</keyword>
<dbReference type="InterPro" id="IPR007214">
    <property type="entry name" value="YbaK/aa-tRNA-synth-assoc-dom"/>
</dbReference>
<feature type="domain" description="YbaK/aminoacyl-tRNA synthetase-associated" evidence="1">
    <location>
        <begin position="36"/>
        <end position="150"/>
    </location>
</feature>
<dbReference type="RefSeq" id="WP_220208922.1">
    <property type="nucleotide sequence ID" value="NZ_BNJK01000002.1"/>
</dbReference>